<accession>A0A5J5CF83</accession>
<evidence type="ECO:0000313" key="4">
    <source>
        <dbReference type="EMBL" id="KAA8579695.1"/>
    </source>
</evidence>
<protein>
    <recommendedName>
        <fullName evidence="3">DRBM domain-containing protein</fullName>
    </recommendedName>
</protein>
<comment type="caution">
    <text evidence="4">The sequence shown here is derived from an EMBL/GenBank/DDBJ whole genome shotgun (WGS) entry which is preliminary data.</text>
</comment>
<proteinExistence type="predicted"/>
<evidence type="ECO:0000256" key="2">
    <source>
        <dbReference type="SAM" id="MobiDB-lite"/>
    </source>
</evidence>
<feature type="compositionally biased region" description="Basic residues" evidence="2">
    <location>
        <begin position="41"/>
        <end position="50"/>
    </location>
</feature>
<name>A0A5J5CF83_9PERO</name>
<feature type="region of interest" description="Disordered" evidence="2">
    <location>
        <begin position="29"/>
        <end position="53"/>
    </location>
</feature>
<dbReference type="PROSITE" id="PS50137">
    <property type="entry name" value="DS_RBD"/>
    <property type="match status" value="1"/>
</dbReference>
<keyword evidence="5" id="KW-1185">Reference proteome</keyword>
<dbReference type="EMBL" id="VOFY01000024">
    <property type="protein sequence ID" value="KAA8579695.1"/>
    <property type="molecule type" value="Genomic_DNA"/>
</dbReference>
<gene>
    <name evidence="4" type="ORF">FQN60_006788</name>
</gene>
<evidence type="ECO:0000256" key="1">
    <source>
        <dbReference type="PROSITE-ProRule" id="PRU00266"/>
    </source>
</evidence>
<reference evidence="4 5" key="1">
    <citation type="submission" date="2019-08" db="EMBL/GenBank/DDBJ databases">
        <title>A chromosome-level genome assembly, high-density linkage maps, and genome scans reveal the genomic architecture of hybrid incompatibilities underlying speciation via character displacement in darters (Percidae: Etheostominae).</title>
        <authorList>
            <person name="Moran R.L."/>
            <person name="Catchen J.M."/>
            <person name="Fuller R.C."/>
        </authorList>
    </citation>
    <scope>NUCLEOTIDE SEQUENCE [LARGE SCALE GENOMIC DNA]</scope>
    <source>
        <strain evidence="4">EspeVRDwgs_2016</strain>
        <tissue evidence="4">Muscle</tissue>
    </source>
</reference>
<dbReference type="SUPFAM" id="SSF54768">
    <property type="entry name" value="dsRNA-binding domain-like"/>
    <property type="match status" value="1"/>
</dbReference>
<keyword evidence="1" id="KW-0694">RNA-binding</keyword>
<sequence>MLRKSERLSKKGLQLTLLSSQGVLGWEETSLEDGNNGHTHSTYRPRRVKSQGHSAKNALMQLNEISKGCSTNCCLRPGRSIALLCDDCRGHGLLFEGSGPTKKKAKLNAAEKALRSCCAVPNMSEAHMPWPDAGSHSTSPDQGLS</sequence>
<evidence type="ECO:0000259" key="3">
    <source>
        <dbReference type="PROSITE" id="PS50137"/>
    </source>
</evidence>
<evidence type="ECO:0000313" key="5">
    <source>
        <dbReference type="Proteomes" id="UP000327493"/>
    </source>
</evidence>
<dbReference type="InterPro" id="IPR014720">
    <property type="entry name" value="dsRBD_dom"/>
</dbReference>
<dbReference type="AlphaFoldDB" id="A0A5J5CF83"/>
<organism evidence="4 5">
    <name type="scientific">Etheostoma spectabile</name>
    <name type="common">orangethroat darter</name>
    <dbReference type="NCBI Taxonomy" id="54343"/>
    <lineage>
        <taxon>Eukaryota</taxon>
        <taxon>Metazoa</taxon>
        <taxon>Chordata</taxon>
        <taxon>Craniata</taxon>
        <taxon>Vertebrata</taxon>
        <taxon>Euteleostomi</taxon>
        <taxon>Actinopterygii</taxon>
        <taxon>Neopterygii</taxon>
        <taxon>Teleostei</taxon>
        <taxon>Neoteleostei</taxon>
        <taxon>Acanthomorphata</taxon>
        <taxon>Eupercaria</taxon>
        <taxon>Perciformes</taxon>
        <taxon>Percoidei</taxon>
        <taxon>Percidae</taxon>
        <taxon>Etheostomatinae</taxon>
        <taxon>Etheostoma</taxon>
    </lineage>
</organism>
<dbReference type="Gene3D" id="3.30.160.20">
    <property type="match status" value="1"/>
</dbReference>
<dbReference type="Proteomes" id="UP000327493">
    <property type="component" value="Chromosome 24"/>
</dbReference>
<dbReference type="GO" id="GO:0003723">
    <property type="term" value="F:RNA binding"/>
    <property type="evidence" value="ECO:0007669"/>
    <property type="project" value="UniProtKB-UniRule"/>
</dbReference>
<feature type="domain" description="DRBM" evidence="3">
    <location>
        <begin position="96"/>
        <end position="115"/>
    </location>
</feature>